<sequence length="323" mass="35432">MEVLTASPHKFAFLGMGLRLSGRLRMLDPNIIVANSPKAAVVLSSIRLPKGTIRIYYMRDDLNPKRNSRLKLAVLNGFVLPRFDAFIANSEWTLSTLPAKFDSHPKRVAYPVSGSIATKRNSAPSEPLRILTLSRLDPWKGIHVLLDALHELEVAGYSGRFSLMIAGSSAHSDPRYASMLETQARLLRSPVQFLGHVDRVEALIADADCLVSVSTSPEPFGQVINQGMLGGLVVIAGDEGGPREQIDHGETGYLVTPNESAILARTIQALLEDPASRTRVAEAAQRAASRFSDRVTVPLLTEAIRSIAVEFHPIRRDRQRLCL</sequence>
<dbReference type="SUPFAM" id="SSF53756">
    <property type="entry name" value="UDP-Glycosyltransferase/glycogen phosphorylase"/>
    <property type="match status" value="1"/>
</dbReference>
<dbReference type="CDD" id="cd03801">
    <property type="entry name" value="GT4_PimA-like"/>
    <property type="match status" value="1"/>
</dbReference>
<reference evidence="3" key="1">
    <citation type="submission" date="2021-01" db="EMBL/GenBank/DDBJ databases">
        <title>Lacisediminihabitans sp. nov. strain G11-30, isolated from Antarctic Soil.</title>
        <authorList>
            <person name="Li J."/>
        </authorList>
    </citation>
    <scope>NUCLEOTIDE SEQUENCE</scope>
    <source>
        <strain evidence="3">G11-30</strain>
    </source>
</reference>
<keyword evidence="1" id="KW-0808">Transferase</keyword>
<dbReference type="RefSeq" id="WP_200554782.1">
    <property type="nucleotide sequence ID" value="NZ_JAEPES010000001.1"/>
</dbReference>
<dbReference type="Pfam" id="PF00534">
    <property type="entry name" value="Glycos_transf_1"/>
    <property type="match status" value="1"/>
</dbReference>
<dbReference type="Gene3D" id="3.40.50.2000">
    <property type="entry name" value="Glycogen Phosphorylase B"/>
    <property type="match status" value="2"/>
</dbReference>
<dbReference type="Proteomes" id="UP000636458">
    <property type="component" value="Unassembled WGS sequence"/>
</dbReference>
<organism evidence="3 5">
    <name type="scientific">Lacisediminihabitans changchengi</name>
    <dbReference type="NCBI Taxonomy" id="2787634"/>
    <lineage>
        <taxon>Bacteria</taxon>
        <taxon>Bacillati</taxon>
        <taxon>Actinomycetota</taxon>
        <taxon>Actinomycetes</taxon>
        <taxon>Micrococcales</taxon>
        <taxon>Microbacteriaceae</taxon>
        <taxon>Lacisediminihabitans</taxon>
    </lineage>
</organism>
<dbReference type="PANTHER" id="PTHR12526:SF638">
    <property type="entry name" value="SPORE COAT PROTEIN SA"/>
    <property type="match status" value="1"/>
</dbReference>
<accession>A0A934SJJ1</accession>
<gene>
    <name evidence="3" type="ORF">IV501_02280</name>
    <name evidence="4" type="ORF">IV501_14875</name>
</gene>
<proteinExistence type="predicted"/>
<evidence type="ECO:0000313" key="5">
    <source>
        <dbReference type="Proteomes" id="UP000636458"/>
    </source>
</evidence>
<dbReference type="InterPro" id="IPR001296">
    <property type="entry name" value="Glyco_trans_1"/>
</dbReference>
<keyword evidence="5" id="KW-1185">Reference proteome</keyword>
<evidence type="ECO:0000313" key="3">
    <source>
        <dbReference type="EMBL" id="MBK4346451.1"/>
    </source>
</evidence>
<evidence type="ECO:0000313" key="4">
    <source>
        <dbReference type="EMBL" id="MBK4348921.1"/>
    </source>
</evidence>
<dbReference type="EMBL" id="JAEPES010000005">
    <property type="protein sequence ID" value="MBK4348921.1"/>
    <property type="molecule type" value="Genomic_DNA"/>
</dbReference>
<evidence type="ECO:0000259" key="2">
    <source>
        <dbReference type="Pfam" id="PF00534"/>
    </source>
</evidence>
<dbReference type="EMBL" id="JAEPES010000001">
    <property type="protein sequence ID" value="MBK4346451.1"/>
    <property type="molecule type" value="Genomic_DNA"/>
</dbReference>
<dbReference type="AlphaFoldDB" id="A0A934SJJ1"/>
<feature type="domain" description="Glycosyl transferase family 1" evidence="2">
    <location>
        <begin position="120"/>
        <end position="286"/>
    </location>
</feature>
<dbReference type="GO" id="GO:0016757">
    <property type="term" value="F:glycosyltransferase activity"/>
    <property type="evidence" value="ECO:0007669"/>
    <property type="project" value="InterPro"/>
</dbReference>
<evidence type="ECO:0000256" key="1">
    <source>
        <dbReference type="ARBA" id="ARBA00022679"/>
    </source>
</evidence>
<dbReference type="PANTHER" id="PTHR12526">
    <property type="entry name" value="GLYCOSYLTRANSFERASE"/>
    <property type="match status" value="1"/>
</dbReference>
<name>A0A934SJJ1_9MICO</name>
<comment type="caution">
    <text evidence="3">The sequence shown here is derived from an EMBL/GenBank/DDBJ whole genome shotgun (WGS) entry which is preliminary data.</text>
</comment>
<protein>
    <submittedName>
        <fullName evidence="3">Glycosyltransferase family 4 protein</fullName>
    </submittedName>
</protein>